<dbReference type="SUPFAM" id="SSF47203">
    <property type="entry name" value="Acyl-CoA dehydrogenase C-terminal domain-like"/>
    <property type="match status" value="1"/>
</dbReference>
<dbReference type="InterPro" id="IPR009075">
    <property type="entry name" value="AcylCo_DH/oxidase_C"/>
</dbReference>
<evidence type="ECO:0000256" key="5">
    <source>
        <dbReference type="ARBA" id="ARBA00022553"/>
    </source>
</evidence>
<keyword evidence="8" id="KW-0276">Fatty acid metabolism</keyword>
<dbReference type="InterPro" id="IPR037069">
    <property type="entry name" value="AcylCoA_DH/ox_N_sf"/>
</dbReference>
<dbReference type="InterPro" id="IPR013786">
    <property type="entry name" value="AcylCoA_DH/ox_N"/>
</dbReference>
<comment type="subunit">
    <text evidence="4">Homotetramer.</text>
</comment>
<evidence type="ECO:0000256" key="13">
    <source>
        <dbReference type="ARBA" id="ARBA00037895"/>
    </source>
</evidence>
<evidence type="ECO:0000256" key="16">
    <source>
        <dbReference type="ARBA" id="ARBA00041537"/>
    </source>
</evidence>
<evidence type="ECO:0000256" key="23">
    <source>
        <dbReference type="ARBA" id="ARBA00049552"/>
    </source>
</evidence>
<reference evidence="29" key="1">
    <citation type="journal article" date="2005" name="Environ. Microbiol.">
        <title>Genetic and functional properties of uncultivated thermophilic crenarchaeotes from a subsurface gold mine as revealed by analysis of genome fragments.</title>
        <authorList>
            <person name="Nunoura T."/>
            <person name="Hirayama H."/>
            <person name="Takami H."/>
            <person name="Oida H."/>
            <person name="Nishi S."/>
            <person name="Shimamura S."/>
            <person name="Suzuki Y."/>
            <person name="Inagaki F."/>
            <person name="Takai K."/>
            <person name="Nealson K.H."/>
            <person name="Horikoshi K."/>
        </authorList>
    </citation>
    <scope>NUCLEOTIDE SEQUENCE</scope>
</reference>
<dbReference type="GO" id="GO:0050660">
    <property type="term" value="F:flavin adenine dinucleotide binding"/>
    <property type="evidence" value="ECO:0007669"/>
    <property type="project" value="InterPro"/>
</dbReference>
<evidence type="ECO:0000256" key="7">
    <source>
        <dbReference type="ARBA" id="ARBA00022827"/>
    </source>
</evidence>
<dbReference type="CDD" id="cd01158">
    <property type="entry name" value="SCAD_SBCAD"/>
    <property type="match status" value="1"/>
</dbReference>
<keyword evidence="6 25" id="KW-0285">Flavoprotein</keyword>
<dbReference type="FunFam" id="1.20.140.10:FF:000002">
    <property type="entry name" value="Acyl-CoA dehydrogenase short/branched chain"/>
    <property type="match status" value="1"/>
</dbReference>
<comment type="cofactor">
    <cofactor evidence="1 25">
        <name>FAD</name>
        <dbReference type="ChEBI" id="CHEBI:57692"/>
    </cofactor>
</comment>
<evidence type="ECO:0000256" key="6">
    <source>
        <dbReference type="ARBA" id="ARBA00022630"/>
    </source>
</evidence>
<dbReference type="PANTHER" id="PTHR43884">
    <property type="entry name" value="ACYL-COA DEHYDROGENASE"/>
    <property type="match status" value="1"/>
</dbReference>
<dbReference type="Pfam" id="PF02770">
    <property type="entry name" value="Acyl-CoA_dh_M"/>
    <property type="match status" value="1"/>
</dbReference>
<dbReference type="InterPro" id="IPR009100">
    <property type="entry name" value="AcylCoA_DH/oxidase_NM_dom_sf"/>
</dbReference>
<comment type="catalytic activity">
    <reaction evidence="24">
        <text>2-methylpropanoyl-CoA + oxidized [electron-transfer flavoprotein] + H(+) = 2-methylpropenoyl-CoA + reduced [electron-transfer flavoprotein]</text>
        <dbReference type="Rhea" id="RHEA:44180"/>
        <dbReference type="Rhea" id="RHEA-COMP:10685"/>
        <dbReference type="Rhea" id="RHEA-COMP:10686"/>
        <dbReference type="ChEBI" id="CHEBI:15378"/>
        <dbReference type="ChEBI" id="CHEBI:57338"/>
        <dbReference type="ChEBI" id="CHEBI:57692"/>
        <dbReference type="ChEBI" id="CHEBI:58307"/>
        <dbReference type="ChEBI" id="CHEBI:62500"/>
    </reaction>
    <physiologicalReaction direction="left-to-right" evidence="24">
        <dbReference type="Rhea" id="RHEA:44181"/>
    </physiologicalReaction>
</comment>
<dbReference type="EMBL" id="AP011737">
    <property type="protein sequence ID" value="BAL56066.1"/>
    <property type="molecule type" value="Genomic_DNA"/>
</dbReference>
<dbReference type="FunFam" id="1.10.540.10:FF:000012">
    <property type="entry name" value="Acyl-CoA dehydrogenase short/branched chain"/>
    <property type="match status" value="1"/>
</dbReference>
<dbReference type="Gene3D" id="2.40.110.10">
    <property type="entry name" value="Butyryl-CoA Dehydrogenase, subunit A, domain 2"/>
    <property type="match status" value="1"/>
</dbReference>
<evidence type="ECO:0000256" key="2">
    <source>
        <dbReference type="ARBA" id="ARBA00005198"/>
    </source>
</evidence>
<keyword evidence="11 25" id="KW-0560">Oxidoreductase</keyword>
<comment type="catalytic activity">
    <reaction evidence="23">
        <text>(2S)-2-methylbutanoyl-CoA + oxidized [electron-transfer flavoprotein] + H(+) = (2E)-2-methylbut-2-enoyl-CoA + reduced [electron-transfer flavoprotein]</text>
        <dbReference type="Rhea" id="RHEA:48256"/>
        <dbReference type="Rhea" id="RHEA-COMP:10685"/>
        <dbReference type="Rhea" id="RHEA-COMP:10686"/>
        <dbReference type="ChEBI" id="CHEBI:15378"/>
        <dbReference type="ChEBI" id="CHEBI:57337"/>
        <dbReference type="ChEBI" id="CHEBI:57692"/>
        <dbReference type="ChEBI" id="CHEBI:58307"/>
        <dbReference type="ChEBI" id="CHEBI:88166"/>
    </reaction>
    <physiologicalReaction direction="left-to-right" evidence="23">
        <dbReference type="Rhea" id="RHEA:48257"/>
    </physiologicalReaction>
</comment>
<evidence type="ECO:0000256" key="11">
    <source>
        <dbReference type="ARBA" id="ARBA00023002"/>
    </source>
</evidence>
<evidence type="ECO:0000259" key="26">
    <source>
        <dbReference type="Pfam" id="PF00441"/>
    </source>
</evidence>
<dbReference type="GO" id="GO:0006631">
    <property type="term" value="P:fatty acid metabolic process"/>
    <property type="evidence" value="ECO:0007669"/>
    <property type="project" value="UniProtKB-KW"/>
</dbReference>
<keyword evidence="9" id="KW-0809">Transit peptide</keyword>
<evidence type="ECO:0000256" key="15">
    <source>
        <dbReference type="ARBA" id="ARBA00039850"/>
    </source>
</evidence>
<dbReference type="SUPFAM" id="SSF56645">
    <property type="entry name" value="Acyl-CoA dehydrogenase NM domain-like"/>
    <property type="match status" value="1"/>
</dbReference>
<dbReference type="FunFam" id="2.40.110.10:FF:000001">
    <property type="entry name" value="Acyl-CoA dehydrogenase, mitochondrial"/>
    <property type="match status" value="1"/>
</dbReference>
<comment type="catalytic activity">
    <reaction evidence="22">
        <text>hexanoyl-CoA + oxidized [electron-transfer flavoprotein] + H(+) = (2E)-hexenoyl-CoA + reduced [electron-transfer flavoprotein]</text>
        <dbReference type="Rhea" id="RHEA:43464"/>
        <dbReference type="Rhea" id="RHEA-COMP:10685"/>
        <dbReference type="Rhea" id="RHEA-COMP:10686"/>
        <dbReference type="ChEBI" id="CHEBI:15378"/>
        <dbReference type="ChEBI" id="CHEBI:57692"/>
        <dbReference type="ChEBI" id="CHEBI:58307"/>
        <dbReference type="ChEBI" id="CHEBI:62077"/>
        <dbReference type="ChEBI" id="CHEBI:62620"/>
    </reaction>
    <physiologicalReaction direction="left-to-right" evidence="22">
        <dbReference type="Rhea" id="RHEA:43465"/>
    </physiologicalReaction>
</comment>
<organism evidence="29">
    <name type="scientific">uncultured Acidobacteriota bacterium</name>
    <dbReference type="NCBI Taxonomy" id="171953"/>
    <lineage>
        <taxon>Bacteria</taxon>
        <taxon>Pseudomonadati</taxon>
        <taxon>Acidobacteriota</taxon>
        <taxon>environmental samples</taxon>
    </lineage>
</organism>
<comment type="similarity">
    <text evidence="3 25">Belongs to the acyl-CoA dehydrogenase family.</text>
</comment>
<dbReference type="GO" id="GO:0003853">
    <property type="term" value="F:short-chain 2-methyl fatty acyl-CoA dehydrogenase activity"/>
    <property type="evidence" value="ECO:0007669"/>
    <property type="project" value="UniProtKB-EC"/>
</dbReference>
<comment type="pathway">
    <text evidence="2">Lipid metabolism; mitochondrial fatty acid beta-oxidation.</text>
</comment>
<sequence>MRSLTTVSPLAVTVLRMRRIQPACRLRGLDASIAPTGPQRAGGTTLSVAQTSVVHIASRVARMEYYALSHDVIIEEERMSHESAATGHLPVPPLTQLSEEEELFRHNVRQFAEERVRPLVKKMDEEGKFDPGLLQDFFRLGLMGINIPEEYGGAGSSFFMAVLAVEELSRVDASAGVVVDVQNTLVNNAITRWGSPALKAKYLPRLASDTVGAYALSEAGAGSDAFALQCRAIERGDHYVLTGRKLWTTNALEAGLFIVFATVNPELGYRGITAFLVERDFPGFAVGKKEDKLGIRASSTCELILDDVPVPKENILGEVGKGYKVAIETLNEGRIGIGAQMIGLAQGALQCGIQYAKERKQFGRPIAEFQAIQFLIAELATELEAARLLVYNAARLKDAGRPFVKEAAMAKYYASVVAERVTSHVVEIYGGYGFTKDYPAEKYFRDSKIGKIYEGTSNMQLQTIAKLLLGER</sequence>
<dbReference type="InterPro" id="IPR006091">
    <property type="entry name" value="Acyl-CoA_Oxase/DH_mid-dom"/>
</dbReference>
<dbReference type="InterPro" id="IPR046373">
    <property type="entry name" value="Acyl-CoA_Oxase/DH_mid-dom_sf"/>
</dbReference>
<evidence type="ECO:0000259" key="27">
    <source>
        <dbReference type="Pfam" id="PF02770"/>
    </source>
</evidence>
<feature type="domain" description="Acyl-CoA oxidase/dehydrogenase middle" evidence="27">
    <location>
        <begin position="213"/>
        <end position="308"/>
    </location>
</feature>
<evidence type="ECO:0000256" key="4">
    <source>
        <dbReference type="ARBA" id="ARBA00011881"/>
    </source>
</evidence>
<evidence type="ECO:0000256" key="1">
    <source>
        <dbReference type="ARBA" id="ARBA00001974"/>
    </source>
</evidence>
<evidence type="ECO:0000256" key="14">
    <source>
        <dbReference type="ARBA" id="ARBA00039036"/>
    </source>
</evidence>
<evidence type="ECO:0000256" key="10">
    <source>
        <dbReference type="ARBA" id="ARBA00022990"/>
    </source>
</evidence>
<dbReference type="GO" id="GO:0046395">
    <property type="term" value="P:carboxylic acid catabolic process"/>
    <property type="evidence" value="ECO:0007669"/>
    <property type="project" value="UniProtKB-ARBA"/>
</dbReference>
<keyword evidence="5" id="KW-0597">Phosphoprotein</keyword>
<evidence type="ECO:0000256" key="22">
    <source>
        <dbReference type="ARBA" id="ARBA00049192"/>
    </source>
</evidence>
<evidence type="ECO:0000256" key="19">
    <source>
        <dbReference type="ARBA" id="ARBA00048307"/>
    </source>
</evidence>
<evidence type="ECO:0000256" key="17">
    <source>
        <dbReference type="ARBA" id="ARBA00042821"/>
    </source>
</evidence>
<evidence type="ECO:0000256" key="8">
    <source>
        <dbReference type="ARBA" id="ARBA00022832"/>
    </source>
</evidence>
<dbReference type="Pfam" id="PF02771">
    <property type="entry name" value="Acyl-CoA_dh_N"/>
    <property type="match status" value="1"/>
</dbReference>
<name>H5SIT0_9BACT</name>
<keyword evidence="12" id="KW-0443">Lipid metabolism</keyword>
<dbReference type="Pfam" id="PF00441">
    <property type="entry name" value="Acyl-CoA_dh_1"/>
    <property type="match status" value="1"/>
</dbReference>
<gene>
    <name evidence="29" type="ORF">HGMM_F34F02C03</name>
</gene>
<dbReference type="Gene3D" id="1.20.140.10">
    <property type="entry name" value="Butyryl-CoA Dehydrogenase, subunit A, domain 3"/>
    <property type="match status" value="1"/>
</dbReference>
<proteinExistence type="inferred from homology"/>
<keyword evidence="10" id="KW-0007">Acetylation</keyword>
<dbReference type="PROSITE" id="PS00073">
    <property type="entry name" value="ACYL_COA_DH_2"/>
    <property type="match status" value="1"/>
</dbReference>
<evidence type="ECO:0000256" key="20">
    <source>
        <dbReference type="ARBA" id="ARBA00048592"/>
    </source>
</evidence>
<evidence type="ECO:0000259" key="28">
    <source>
        <dbReference type="Pfam" id="PF02771"/>
    </source>
</evidence>
<comment type="catalytic activity">
    <reaction evidence="19">
        <text>valproyl-CoA + oxidized [electron-transfer flavoprotein] + H(+) = (2E)-2-propylpent-2-enoyl-CoA + reduced [electron-transfer flavoprotein]</text>
        <dbReference type="Rhea" id="RHEA:65344"/>
        <dbReference type="Rhea" id="RHEA-COMP:10685"/>
        <dbReference type="Rhea" id="RHEA-COMP:10686"/>
        <dbReference type="ChEBI" id="CHEBI:15378"/>
        <dbReference type="ChEBI" id="CHEBI:57692"/>
        <dbReference type="ChEBI" id="CHEBI:58307"/>
        <dbReference type="ChEBI" id="CHEBI:156457"/>
        <dbReference type="ChEBI" id="CHEBI:156458"/>
    </reaction>
    <physiologicalReaction direction="left-to-right" evidence="19">
        <dbReference type="Rhea" id="RHEA:65345"/>
    </physiologicalReaction>
</comment>
<reference evidence="29" key="2">
    <citation type="journal article" date="2012" name="PLoS ONE">
        <title>A Deeply Branching Thermophilic Bacterium with an Ancient Acetyl-CoA Pathway Dominates a Subsurface Ecosystem.</title>
        <authorList>
            <person name="Takami H."/>
            <person name="Noguchi H."/>
            <person name="Takaki Y."/>
            <person name="Uchiyama I."/>
            <person name="Toyoda A."/>
            <person name="Nishi S."/>
            <person name="Chee G.-J."/>
            <person name="Arai W."/>
            <person name="Nunoura T."/>
            <person name="Itoh T."/>
            <person name="Hattori M."/>
            <person name="Takai K."/>
        </authorList>
    </citation>
    <scope>NUCLEOTIDE SEQUENCE</scope>
</reference>
<comment type="catalytic activity">
    <reaction evidence="21">
        <text>butanoyl-CoA + oxidized [electron-transfer flavoprotein] + H(+) = (2E)-butenoyl-CoA + reduced [electron-transfer flavoprotein]</text>
        <dbReference type="Rhea" id="RHEA:24004"/>
        <dbReference type="Rhea" id="RHEA-COMP:10685"/>
        <dbReference type="Rhea" id="RHEA-COMP:10686"/>
        <dbReference type="ChEBI" id="CHEBI:15378"/>
        <dbReference type="ChEBI" id="CHEBI:57332"/>
        <dbReference type="ChEBI" id="CHEBI:57371"/>
        <dbReference type="ChEBI" id="CHEBI:57692"/>
        <dbReference type="ChEBI" id="CHEBI:58307"/>
    </reaction>
    <physiologicalReaction direction="left-to-right" evidence="21">
        <dbReference type="Rhea" id="RHEA:24005"/>
    </physiologicalReaction>
</comment>
<evidence type="ECO:0000256" key="9">
    <source>
        <dbReference type="ARBA" id="ARBA00022946"/>
    </source>
</evidence>
<comment type="pathway">
    <text evidence="13">Amino-acid degradation; L-isoleucine degradation.</text>
</comment>
<dbReference type="InterPro" id="IPR036250">
    <property type="entry name" value="AcylCo_DH-like_C"/>
</dbReference>
<comment type="catalytic activity">
    <reaction evidence="18">
        <text>2-methylbutanoyl-CoA + oxidized [electron-transfer flavoprotein] + H(+) = (2E)-2-methylbut-2-enoyl-CoA + reduced [electron-transfer flavoprotein]</text>
        <dbReference type="Rhea" id="RHEA:43780"/>
        <dbReference type="Rhea" id="RHEA-COMP:10685"/>
        <dbReference type="Rhea" id="RHEA-COMP:10686"/>
        <dbReference type="ChEBI" id="CHEBI:15378"/>
        <dbReference type="ChEBI" id="CHEBI:57336"/>
        <dbReference type="ChEBI" id="CHEBI:57337"/>
        <dbReference type="ChEBI" id="CHEBI:57692"/>
        <dbReference type="ChEBI" id="CHEBI:58307"/>
        <dbReference type="EC" id="1.3.8.5"/>
    </reaction>
    <physiologicalReaction direction="left-to-right" evidence="18">
        <dbReference type="Rhea" id="RHEA:43781"/>
    </physiologicalReaction>
</comment>
<dbReference type="InterPro" id="IPR006089">
    <property type="entry name" value="Acyl-CoA_DH_CS"/>
</dbReference>
<evidence type="ECO:0000256" key="3">
    <source>
        <dbReference type="ARBA" id="ARBA00009347"/>
    </source>
</evidence>
<protein>
    <recommendedName>
        <fullName evidence="15">Short/branched chain specific acyl-CoA dehydrogenase, mitochondrial</fullName>
        <ecNumber evidence="14">1.3.8.5</ecNumber>
    </recommendedName>
    <alternativeName>
        <fullName evidence="17">2-methyl branched chain acyl-CoA dehydrogenase</fullName>
    </alternativeName>
    <alternativeName>
        <fullName evidence="16">2-methylbutyryl-coenzyme A dehydrogenase</fullName>
    </alternativeName>
</protein>
<dbReference type="PROSITE" id="PS00072">
    <property type="entry name" value="ACYL_COA_DH_1"/>
    <property type="match status" value="1"/>
</dbReference>
<evidence type="ECO:0000256" key="18">
    <source>
        <dbReference type="ARBA" id="ARBA00048235"/>
    </source>
</evidence>
<feature type="domain" description="Acyl-CoA dehydrogenase/oxidase N-terminal" evidence="28">
    <location>
        <begin position="98"/>
        <end position="208"/>
    </location>
</feature>
<evidence type="ECO:0000256" key="21">
    <source>
        <dbReference type="ARBA" id="ARBA00049096"/>
    </source>
</evidence>
<keyword evidence="7 25" id="KW-0274">FAD</keyword>
<dbReference type="Gene3D" id="1.10.540.10">
    <property type="entry name" value="Acyl-CoA dehydrogenase/oxidase, N-terminal domain"/>
    <property type="match status" value="1"/>
</dbReference>
<dbReference type="EC" id="1.3.8.5" evidence="14"/>
<evidence type="ECO:0000256" key="12">
    <source>
        <dbReference type="ARBA" id="ARBA00023098"/>
    </source>
</evidence>
<dbReference type="PANTHER" id="PTHR43884:SF1">
    <property type="entry name" value="SHORT_BRANCHED CHAIN SPECIFIC ACYL-COA DEHYDROGENASE, MITOCHONDRIAL"/>
    <property type="match status" value="1"/>
</dbReference>
<evidence type="ECO:0000256" key="24">
    <source>
        <dbReference type="ARBA" id="ARBA00051903"/>
    </source>
</evidence>
<evidence type="ECO:0000256" key="25">
    <source>
        <dbReference type="RuleBase" id="RU362125"/>
    </source>
</evidence>
<dbReference type="AlphaFoldDB" id="H5SIT0"/>
<evidence type="ECO:0000313" key="29">
    <source>
        <dbReference type="EMBL" id="BAL56066.1"/>
    </source>
</evidence>
<feature type="domain" description="Acyl-CoA dehydrogenase/oxidase C-terminal" evidence="26">
    <location>
        <begin position="320"/>
        <end position="468"/>
    </location>
</feature>
<comment type="catalytic activity">
    <reaction evidence="20">
        <text>(2R)-2-methylbutanoyl-CoA + oxidized [electron-transfer flavoprotein] + H(+) = ethylacryloyl-CoA + reduced [electron-transfer flavoprotein]</text>
        <dbReference type="Rhea" id="RHEA:65296"/>
        <dbReference type="Rhea" id="RHEA-COMP:10685"/>
        <dbReference type="Rhea" id="RHEA-COMP:10686"/>
        <dbReference type="ChEBI" id="CHEBI:15378"/>
        <dbReference type="ChEBI" id="CHEBI:57692"/>
        <dbReference type="ChEBI" id="CHEBI:58307"/>
        <dbReference type="ChEBI" id="CHEBI:156439"/>
        <dbReference type="ChEBI" id="CHEBI:156440"/>
    </reaction>
    <physiologicalReaction direction="left-to-right" evidence="20">
        <dbReference type="Rhea" id="RHEA:65297"/>
    </physiologicalReaction>
</comment>
<accession>H5SIT0</accession>